<proteinExistence type="predicted"/>
<organism evidence="3 4">
    <name type="scientific">Patiria miniata</name>
    <name type="common">Bat star</name>
    <name type="synonym">Asterina miniata</name>
    <dbReference type="NCBI Taxonomy" id="46514"/>
    <lineage>
        <taxon>Eukaryota</taxon>
        <taxon>Metazoa</taxon>
        <taxon>Echinodermata</taxon>
        <taxon>Eleutherozoa</taxon>
        <taxon>Asterozoa</taxon>
        <taxon>Asteroidea</taxon>
        <taxon>Valvatacea</taxon>
        <taxon>Valvatida</taxon>
        <taxon>Asterinidae</taxon>
        <taxon>Patiria</taxon>
    </lineage>
</organism>
<protein>
    <recommendedName>
        <fullName evidence="2">Snake toxin/toxin-like domain-containing protein</fullName>
    </recommendedName>
</protein>
<evidence type="ECO:0000256" key="1">
    <source>
        <dbReference type="ARBA" id="ARBA00022729"/>
    </source>
</evidence>
<sequence>MTGKRSTDQLTVNQLSSSVIIINSKMKGLLCALVLATCVAGLFAVECYSCASTTSAGDANCLDPFNATSQPTTSCSGECTKTVGTQGDVTVIARSCAPACAEGCASAAGVEACIYCCTSDRCNGASSVTFGLITICVTVLAGWITSA</sequence>
<accession>A0A913ZQ20</accession>
<dbReference type="GeneID" id="119725927"/>
<dbReference type="EnsemblMetazoa" id="XM_038197541.1">
    <property type="protein sequence ID" value="XP_038053469.1"/>
    <property type="gene ID" value="LOC119725927"/>
</dbReference>
<evidence type="ECO:0000313" key="4">
    <source>
        <dbReference type="Proteomes" id="UP000887568"/>
    </source>
</evidence>
<name>A0A913ZQ20_PATMI</name>
<dbReference type="PANTHER" id="PTHR33562">
    <property type="entry name" value="ATILLA, ISOFORM B-RELATED-RELATED"/>
    <property type="match status" value="1"/>
</dbReference>
<evidence type="ECO:0000259" key="2">
    <source>
        <dbReference type="Pfam" id="PF00087"/>
    </source>
</evidence>
<dbReference type="Proteomes" id="UP000887568">
    <property type="component" value="Unplaced"/>
</dbReference>
<dbReference type="InterPro" id="IPR050975">
    <property type="entry name" value="Sleep_regulator"/>
</dbReference>
<keyword evidence="4" id="KW-1185">Reference proteome</keyword>
<dbReference type="InterPro" id="IPR035076">
    <property type="entry name" value="Toxin/TOLIP"/>
</dbReference>
<dbReference type="Pfam" id="PF00087">
    <property type="entry name" value="Toxin_TOLIP"/>
    <property type="match status" value="1"/>
</dbReference>
<dbReference type="OMA" id="GVEACIY"/>
<keyword evidence="1" id="KW-0732">Signal</keyword>
<reference evidence="3" key="1">
    <citation type="submission" date="2022-11" db="UniProtKB">
        <authorList>
            <consortium name="EnsemblMetazoa"/>
        </authorList>
    </citation>
    <scope>IDENTIFICATION</scope>
</reference>
<dbReference type="InterPro" id="IPR045860">
    <property type="entry name" value="Snake_toxin-like_sf"/>
</dbReference>
<feature type="domain" description="Snake toxin/toxin-like" evidence="2">
    <location>
        <begin position="46"/>
        <end position="123"/>
    </location>
</feature>
<dbReference type="AlphaFoldDB" id="A0A913ZQ20"/>
<dbReference type="RefSeq" id="XP_038053469.1">
    <property type="nucleotide sequence ID" value="XM_038197541.1"/>
</dbReference>
<evidence type="ECO:0000313" key="3">
    <source>
        <dbReference type="EnsemblMetazoa" id="XP_038053469.1"/>
    </source>
</evidence>
<dbReference type="OrthoDB" id="10596924at2759"/>
<dbReference type="SUPFAM" id="SSF57302">
    <property type="entry name" value="Snake toxin-like"/>
    <property type="match status" value="1"/>
</dbReference>